<evidence type="ECO:0000313" key="3">
    <source>
        <dbReference type="Proteomes" id="UP000325440"/>
    </source>
</evidence>
<feature type="region of interest" description="Disordered" evidence="1">
    <location>
        <begin position="62"/>
        <end position="108"/>
    </location>
</feature>
<gene>
    <name evidence="2" type="ORF">CINCED_3A003122</name>
</gene>
<evidence type="ECO:0000313" key="2">
    <source>
        <dbReference type="EMBL" id="VVC28921.1"/>
    </source>
</evidence>
<sequence>MCQNRAERKDLRLKKQDPGSPSDPTEFTFFNLPRPEVTTRIVTIAMFYLFLRRFGYTKTTEDNTSINQNYPQQPIVPIAAKPTGNTRPDHHRTIQANPVLFNSNKRTS</sequence>
<dbReference type="AlphaFoldDB" id="A0A5E4MHV7"/>
<dbReference type="Proteomes" id="UP000325440">
    <property type="component" value="Unassembled WGS sequence"/>
</dbReference>
<evidence type="ECO:0000256" key="1">
    <source>
        <dbReference type="SAM" id="MobiDB-lite"/>
    </source>
</evidence>
<feature type="region of interest" description="Disordered" evidence="1">
    <location>
        <begin position="1"/>
        <end position="27"/>
    </location>
</feature>
<name>A0A5E4MHV7_9HEMI</name>
<feature type="compositionally biased region" description="Basic and acidic residues" evidence="1">
    <location>
        <begin position="1"/>
        <end position="17"/>
    </location>
</feature>
<accession>A0A5E4MHV7</accession>
<proteinExistence type="predicted"/>
<keyword evidence="3" id="KW-1185">Reference proteome</keyword>
<reference evidence="2 3" key="1">
    <citation type="submission" date="2019-08" db="EMBL/GenBank/DDBJ databases">
        <authorList>
            <person name="Alioto T."/>
            <person name="Alioto T."/>
            <person name="Gomez Garrido J."/>
        </authorList>
    </citation>
    <scope>NUCLEOTIDE SEQUENCE [LARGE SCALE GENOMIC DNA]</scope>
</reference>
<dbReference type="EMBL" id="CABPRJ010000485">
    <property type="protein sequence ID" value="VVC28921.1"/>
    <property type="molecule type" value="Genomic_DNA"/>
</dbReference>
<organism evidence="2 3">
    <name type="scientific">Cinara cedri</name>
    <dbReference type="NCBI Taxonomy" id="506608"/>
    <lineage>
        <taxon>Eukaryota</taxon>
        <taxon>Metazoa</taxon>
        <taxon>Ecdysozoa</taxon>
        <taxon>Arthropoda</taxon>
        <taxon>Hexapoda</taxon>
        <taxon>Insecta</taxon>
        <taxon>Pterygota</taxon>
        <taxon>Neoptera</taxon>
        <taxon>Paraneoptera</taxon>
        <taxon>Hemiptera</taxon>
        <taxon>Sternorrhyncha</taxon>
        <taxon>Aphidomorpha</taxon>
        <taxon>Aphidoidea</taxon>
        <taxon>Aphididae</taxon>
        <taxon>Lachninae</taxon>
        <taxon>Cinara</taxon>
    </lineage>
</organism>
<protein>
    <submittedName>
        <fullName evidence="2">Uncharacterized protein</fullName>
    </submittedName>
</protein>
<feature type="compositionally biased region" description="Polar residues" evidence="1">
    <location>
        <begin position="94"/>
        <end position="108"/>
    </location>
</feature>
<feature type="compositionally biased region" description="Polar residues" evidence="1">
    <location>
        <begin position="62"/>
        <end position="72"/>
    </location>
</feature>